<name>A0A7R9KPB3_9ACAR</name>
<keyword evidence="2" id="KW-0812">Transmembrane</keyword>
<evidence type="ECO:0000256" key="2">
    <source>
        <dbReference type="SAM" id="Phobius"/>
    </source>
</evidence>
<dbReference type="AlphaFoldDB" id="A0A7R9KPB3"/>
<keyword evidence="2" id="KW-1133">Transmembrane helix</keyword>
<feature type="region of interest" description="Disordered" evidence="1">
    <location>
        <begin position="342"/>
        <end position="409"/>
    </location>
</feature>
<dbReference type="EMBL" id="OC858507">
    <property type="protein sequence ID" value="CAD7626555.1"/>
    <property type="molecule type" value="Genomic_DNA"/>
</dbReference>
<keyword evidence="2" id="KW-0472">Membrane</keyword>
<dbReference type="EMBL" id="CAJPIZ010003932">
    <property type="protein sequence ID" value="CAG2106985.1"/>
    <property type="molecule type" value="Genomic_DNA"/>
</dbReference>
<evidence type="ECO:0000256" key="1">
    <source>
        <dbReference type="SAM" id="MobiDB-lite"/>
    </source>
</evidence>
<dbReference type="OrthoDB" id="6507133at2759"/>
<sequence length="409" mass="45332">MITCAPLTKEELCSVSLVPNQLIAKRFEESPITVRCEATLDPKLTAESSEFSNPVFDLSFGGAPRTGVFILRGNASCDGSRHRCWSEYTVSANSIGHLIQHSGHVTYLCQVADQLRNSIDRTQVRCQSSGSLTFTNVVKYGERCGTGSGGQECERHMECGSPETENESENERQCVCKDGFVSIPETHRKTICLEEVSLGSTCNYTKQCSAIDTNAICGDNSNGVKVCKCSEHFYEHSDYQSDYIKKCRIKSKPTVRHSVEDESTSILTIGSVIDPKSDKQNEDLKEDSIELSGNFTTNPKKNESTGSIGIILFFVAILLAITIVVIIIRVRSRSDKMVINKKRKTTEQQTDDNDGEQREPILATDDSKIGVDEVDDETNSRSDDRNDEQINNKINSINNNDSQKVQTPV</sequence>
<organism evidence="3">
    <name type="scientific">Medioppia subpectinata</name>
    <dbReference type="NCBI Taxonomy" id="1979941"/>
    <lineage>
        <taxon>Eukaryota</taxon>
        <taxon>Metazoa</taxon>
        <taxon>Ecdysozoa</taxon>
        <taxon>Arthropoda</taxon>
        <taxon>Chelicerata</taxon>
        <taxon>Arachnida</taxon>
        <taxon>Acari</taxon>
        <taxon>Acariformes</taxon>
        <taxon>Sarcoptiformes</taxon>
        <taxon>Oribatida</taxon>
        <taxon>Brachypylina</taxon>
        <taxon>Oppioidea</taxon>
        <taxon>Oppiidae</taxon>
        <taxon>Medioppia</taxon>
    </lineage>
</organism>
<feature type="compositionally biased region" description="Low complexity" evidence="1">
    <location>
        <begin position="391"/>
        <end position="400"/>
    </location>
</feature>
<feature type="transmembrane region" description="Helical" evidence="2">
    <location>
        <begin position="308"/>
        <end position="328"/>
    </location>
</feature>
<dbReference type="Proteomes" id="UP000759131">
    <property type="component" value="Unassembled WGS sequence"/>
</dbReference>
<feature type="compositionally biased region" description="Basic and acidic residues" evidence="1">
    <location>
        <begin position="355"/>
        <end position="371"/>
    </location>
</feature>
<gene>
    <name evidence="3" type="ORF">OSB1V03_LOCUS6988</name>
</gene>
<feature type="compositionally biased region" description="Basic and acidic residues" evidence="1">
    <location>
        <begin position="378"/>
        <end position="390"/>
    </location>
</feature>
<protein>
    <submittedName>
        <fullName evidence="3">Uncharacterized protein</fullName>
    </submittedName>
</protein>
<reference evidence="3" key="1">
    <citation type="submission" date="2020-11" db="EMBL/GenBank/DDBJ databases">
        <authorList>
            <person name="Tran Van P."/>
        </authorList>
    </citation>
    <scope>NUCLEOTIDE SEQUENCE</scope>
</reference>
<evidence type="ECO:0000313" key="4">
    <source>
        <dbReference type="Proteomes" id="UP000759131"/>
    </source>
</evidence>
<evidence type="ECO:0000313" key="3">
    <source>
        <dbReference type="EMBL" id="CAD7626555.1"/>
    </source>
</evidence>
<proteinExistence type="predicted"/>
<accession>A0A7R9KPB3</accession>
<keyword evidence="4" id="KW-1185">Reference proteome</keyword>